<dbReference type="Gene3D" id="1.10.150.130">
    <property type="match status" value="1"/>
</dbReference>
<dbReference type="AlphaFoldDB" id="A0A9D2H0B3"/>
<reference evidence="5" key="1">
    <citation type="journal article" date="2021" name="PeerJ">
        <title>Extensive microbial diversity within the chicken gut microbiome revealed by metagenomics and culture.</title>
        <authorList>
            <person name="Gilroy R."/>
            <person name="Ravi A."/>
            <person name="Getino M."/>
            <person name="Pursley I."/>
            <person name="Horton D.L."/>
            <person name="Alikhan N.F."/>
            <person name="Baker D."/>
            <person name="Gharbi K."/>
            <person name="Hall N."/>
            <person name="Watson M."/>
            <person name="Adriaenssens E.M."/>
            <person name="Foster-Nyarko E."/>
            <person name="Jarju S."/>
            <person name="Secka A."/>
            <person name="Antonio M."/>
            <person name="Oren A."/>
            <person name="Chaudhuri R.R."/>
            <person name="La Ragione R."/>
            <person name="Hildebrand F."/>
            <person name="Pallen M.J."/>
        </authorList>
    </citation>
    <scope>NUCLEOTIDE SEQUENCE</scope>
    <source>
        <strain evidence="5">CHK118-2852</strain>
    </source>
</reference>
<reference evidence="5" key="2">
    <citation type="submission" date="2021-04" db="EMBL/GenBank/DDBJ databases">
        <authorList>
            <person name="Gilroy R."/>
        </authorList>
    </citation>
    <scope>NUCLEOTIDE SEQUENCE</scope>
    <source>
        <strain evidence="5">CHK118-2852</strain>
    </source>
</reference>
<evidence type="ECO:0000259" key="4">
    <source>
        <dbReference type="PROSITE" id="PS51898"/>
    </source>
</evidence>
<dbReference type="Proteomes" id="UP000824108">
    <property type="component" value="Unassembled WGS sequence"/>
</dbReference>
<sequence length="403" mass="46638">MRSTFNILYYINRNKVKADGTTAIQCRISIDGRQNAFSTGIYCKAEDWNAKTGETKEQRTNNRLDELRKRIGQAYDDLLRRDGVVSAELLKNEITKVSAAPTTLLQIGEEERERLRVRSKEINSTSSYRQSKSTQAYLREYLLSLKMKDIALEDVTEDFGYGFKQYVKEKGCRASHVNHCMTWLNRLLYIAVDKGLLRFNPTADVPYEKKDAPQLRHISRSQLMYIMEHPMTNKWQELVRRTFIFSAFTALSYVDVQELYPRHIGRTVDGRRYIRILRKKTGVESFIPLHPVAEQILDLYNTEDDTKPVFPMPNRDMIWYAIHEIGVLAGVKGSLSYHQSRHTFGTLLMSAGIPIESISKMMGHTNIRTTQAYAKVTDEKISEDMDRLMQVRKANGLTKNNDR</sequence>
<organism evidence="5 6">
    <name type="scientific">Candidatus Bacteroides merdavium</name>
    <dbReference type="NCBI Taxonomy" id="2838472"/>
    <lineage>
        <taxon>Bacteria</taxon>
        <taxon>Pseudomonadati</taxon>
        <taxon>Bacteroidota</taxon>
        <taxon>Bacteroidia</taxon>
        <taxon>Bacteroidales</taxon>
        <taxon>Bacteroidaceae</taxon>
        <taxon>Bacteroides</taxon>
    </lineage>
</organism>
<dbReference type="InterPro" id="IPR013762">
    <property type="entry name" value="Integrase-like_cat_sf"/>
</dbReference>
<dbReference type="InterPro" id="IPR025269">
    <property type="entry name" value="SAM-like_dom"/>
</dbReference>
<dbReference type="CDD" id="cd01185">
    <property type="entry name" value="INTN1_C_like"/>
    <property type="match status" value="1"/>
</dbReference>
<dbReference type="EMBL" id="DXAV01000076">
    <property type="protein sequence ID" value="HIZ92276.1"/>
    <property type="molecule type" value="Genomic_DNA"/>
</dbReference>
<dbReference type="Pfam" id="PF13102">
    <property type="entry name" value="Phage_int_SAM_5"/>
    <property type="match status" value="1"/>
</dbReference>
<proteinExistence type="inferred from homology"/>
<evidence type="ECO:0000256" key="1">
    <source>
        <dbReference type="ARBA" id="ARBA00008857"/>
    </source>
</evidence>
<dbReference type="SUPFAM" id="SSF56349">
    <property type="entry name" value="DNA breaking-rejoining enzymes"/>
    <property type="match status" value="1"/>
</dbReference>
<name>A0A9D2H0B3_9BACE</name>
<dbReference type="GO" id="GO:0003677">
    <property type="term" value="F:DNA binding"/>
    <property type="evidence" value="ECO:0007669"/>
    <property type="project" value="UniProtKB-KW"/>
</dbReference>
<evidence type="ECO:0000256" key="3">
    <source>
        <dbReference type="ARBA" id="ARBA00023172"/>
    </source>
</evidence>
<protein>
    <submittedName>
        <fullName evidence="5">Site-specific integrase</fullName>
    </submittedName>
</protein>
<gene>
    <name evidence="5" type="ORF">H9807_09215</name>
</gene>
<accession>A0A9D2H0B3</accession>
<dbReference type="InterPro" id="IPR050090">
    <property type="entry name" value="Tyrosine_recombinase_XerCD"/>
</dbReference>
<keyword evidence="2" id="KW-0238">DNA-binding</keyword>
<evidence type="ECO:0000313" key="6">
    <source>
        <dbReference type="Proteomes" id="UP000824108"/>
    </source>
</evidence>
<dbReference type="Pfam" id="PF00589">
    <property type="entry name" value="Phage_integrase"/>
    <property type="match status" value="1"/>
</dbReference>
<dbReference type="InterPro" id="IPR011010">
    <property type="entry name" value="DNA_brk_join_enz"/>
</dbReference>
<dbReference type="InterPro" id="IPR010998">
    <property type="entry name" value="Integrase_recombinase_N"/>
</dbReference>
<dbReference type="PROSITE" id="PS51898">
    <property type="entry name" value="TYR_RECOMBINASE"/>
    <property type="match status" value="1"/>
</dbReference>
<dbReference type="PANTHER" id="PTHR30349">
    <property type="entry name" value="PHAGE INTEGRASE-RELATED"/>
    <property type="match status" value="1"/>
</dbReference>
<comment type="similarity">
    <text evidence="1">Belongs to the 'phage' integrase family.</text>
</comment>
<dbReference type="InterPro" id="IPR002104">
    <property type="entry name" value="Integrase_catalytic"/>
</dbReference>
<keyword evidence="3" id="KW-0233">DNA recombination</keyword>
<feature type="domain" description="Tyr recombinase" evidence="4">
    <location>
        <begin position="213"/>
        <end position="386"/>
    </location>
</feature>
<dbReference type="GO" id="GO:0006310">
    <property type="term" value="P:DNA recombination"/>
    <property type="evidence" value="ECO:0007669"/>
    <property type="project" value="UniProtKB-KW"/>
</dbReference>
<dbReference type="GO" id="GO:0015074">
    <property type="term" value="P:DNA integration"/>
    <property type="evidence" value="ECO:0007669"/>
    <property type="project" value="InterPro"/>
</dbReference>
<evidence type="ECO:0000256" key="2">
    <source>
        <dbReference type="ARBA" id="ARBA00023125"/>
    </source>
</evidence>
<dbReference type="Pfam" id="PF17293">
    <property type="entry name" value="Arm-DNA-bind_5"/>
    <property type="match status" value="1"/>
</dbReference>
<evidence type="ECO:0000313" key="5">
    <source>
        <dbReference type="EMBL" id="HIZ92276.1"/>
    </source>
</evidence>
<dbReference type="Gene3D" id="1.10.443.10">
    <property type="entry name" value="Intergrase catalytic core"/>
    <property type="match status" value="1"/>
</dbReference>
<comment type="caution">
    <text evidence="5">The sequence shown here is derived from an EMBL/GenBank/DDBJ whole genome shotgun (WGS) entry which is preliminary data.</text>
</comment>
<dbReference type="InterPro" id="IPR035386">
    <property type="entry name" value="Arm-DNA-bind_5"/>
</dbReference>
<dbReference type="PANTHER" id="PTHR30349:SF64">
    <property type="entry name" value="PROPHAGE INTEGRASE INTD-RELATED"/>
    <property type="match status" value="1"/>
</dbReference>